<sequence>MTLLELIGGRRNVEAPQSADGEGRTGGVVGKWFFPPWASQQIIEGNLGAVVDSRLGDAYDIEEAKRSALVAVWCIQDNETVRPSMGMVVKMLEGVVEVTIPPVPKLLQALVSGESFSGAKASSGNGVSAVGGFYGENMAVVSVGASESSLGDASSATNENTSLDASLSSEVNLAMKRGKTTSCAT</sequence>
<evidence type="ECO:0000256" key="3">
    <source>
        <dbReference type="ARBA" id="ARBA00022729"/>
    </source>
</evidence>
<reference evidence="6" key="2">
    <citation type="submission" date="2020-03" db="EMBL/GenBank/DDBJ databases">
        <title>Walnut 2.0.</title>
        <authorList>
            <person name="Marrano A."/>
            <person name="Britton M."/>
            <person name="Zimin A.V."/>
            <person name="Zaini P.A."/>
            <person name="Workman R."/>
            <person name="Puiu D."/>
            <person name="Bianco L."/>
            <person name="Allen B.J."/>
            <person name="Troggio M."/>
            <person name="Leslie C.A."/>
            <person name="Timp W."/>
            <person name="Dendekar A."/>
            <person name="Salzberg S.L."/>
            <person name="Neale D.B."/>
        </authorList>
    </citation>
    <scope>NUCLEOTIDE SEQUENCE</scope>
    <source>
        <tissue evidence="6">Leaves</tissue>
    </source>
</reference>
<dbReference type="Proteomes" id="UP000619265">
    <property type="component" value="Unassembled WGS sequence"/>
</dbReference>
<gene>
    <name evidence="6" type="ORF">F2P56_026721</name>
</gene>
<evidence type="ECO:0000313" key="7">
    <source>
        <dbReference type="Proteomes" id="UP000619265"/>
    </source>
</evidence>
<comment type="caution">
    <text evidence="6">The sequence shown here is derived from an EMBL/GenBank/DDBJ whole genome shotgun (WGS) entry which is preliminary data.</text>
</comment>
<proteinExistence type="predicted"/>
<keyword evidence="5" id="KW-0472">Membrane</keyword>
<protein>
    <submittedName>
        <fullName evidence="6">Uncharacterized protein</fullName>
    </submittedName>
</protein>
<evidence type="ECO:0000256" key="4">
    <source>
        <dbReference type="ARBA" id="ARBA00022989"/>
    </source>
</evidence>
<accession>A0A833X0T8</accession>
<dbReference type="PANTHER" id="PTHR47974">
    <property type="entry name" value="OS07G0415500 PROTEIN"/>
    <property type="match status" value="1"/>
</dbReference>
<dbReference type="AlphaFoldDB" id="A0A833X0T8"/>
<dbReference type="Gene3D" id="1.10.510.10">
    <property type="entry name" value="Transferase(Phosphotransferase) domain 1"/>
    <property type="match status" value="1"/>
</dbReference>
<dbReference type="PANTHER" id="PTHR47974:SF20">
    <property type="entry name" value="RECEPTOR-LIKE SERINE_THREONINE-PROTEIN KINASE"/>
    <property type="match status" value="1"/>
</dbReference>
<evidence type="ECO:0000256" key="2">
    <source>
        <dbReference type="ARBA" id="ARBA00022692"/>
    </source>
</evidence>
<dbReference type="EMBL" id="LIHL02000012">
    <property type="protein sequence ID" value="KAF5451631.1"/>
    <property type="molecule type" value="Genomic_DNA"/>
</dbReference>
<organism evidence="6 7">
    <name type="scientific">Juglans regia</name>
    <name type="common">English walnut</name>
    <dbReference type="NCBI Taxonomy" id="51240"/>
    <lineage>
        <taxon>Eukaryota</taxon>
        <taxon>Viridiplantae</taxon>
        <taxon>Streptophyta</taxon>
        <taxon>Embryophyta</taxon>
        <taxon>Tracheophyta</taxon>
        <taxon>Spermatophyta</taxon>
        <taxon>Magnoliopsida</taxon>
        <taxon>eudicotyledons</taxon>
        <taxon>Gunneridae</taxon>
        <taxon>Pentapetalae</taxon>
        <taxon>rosids</taxon>
        <taxon>fabids</taxon>
        <taxon>Fagales</taxon>
        <taxon>Juglandaceae</taxon>
        <taxon>Juglans</taxon>
    </lineage>
</organism>
<comment type="subcellular location">
    <subcellularLocation>
        <location evidence="1">Membrane</location>
        <topology evidence="1">Single-pass membrane protein</topology>
    </subcellularLocation>
</comment>
<evidence type="ECO:0000256" key="1">
    <source>
        <dbReference type="ARBA" id="ARBA00004167"/>
    </source>
</evidence>
<dbReference type="GO" id="GO:0016020">
    <property type="term" value="C:membrane"/>
    <property type="evidence" value="ECO:0007669"/>
    <property type="project" value="UniProtKB-SubCell"/>
</dbReference>
<dbReference type="Gramene" id="Jr12_04130_p1">
    <property type="protein sequence ID" value="cds.Jr12_04130_p1"/>
    <property type="gene ID" value="Jr12_04130"/>
</dbReference>
<reference evidence="6" key="1">
    <citation type="submission" date="2015-10" db="EMBL/GenBank/DDBJ databases">
        <authorList>
            <person name="Martinez-Garcia P.J."/>
            <person name="Crepeau M.W."/>
            <person name="Puiu D."/>
            <person name="Gonzalez-Ibeas D."/>
            <person name="Whalen J."/>
            <person name="Stevens K."/>
            <person name="Paul R."/>
            <person name="Butterfield T."/>
            <person name="Britton M."/>
            <person name="Reagan R."/>
            <person name="Chakraborty S."/>
            <person name="Walawage S.L."/>
            <person name="Vasquez-Gross H.A."/>
            <person name="Cardeno C."/>
            <person name="Famula R."/>
            <person name="Pratt K."/>
            <person name="Kuruganti S."/>
            <person name="Aradhya M.K."/>
            <person name="Leslie C.A."/>
            <person name="Dandekar A.M."/>
            <person name="Salzberg S.L."/>
            <person name="Wegrzyn J.L."/>
            <person name="Langley C.H."/>
            <person name="Neale D.B."/>
        </authorList>
    </citation>
    <scope>NUCLEOTIDE SEQUENCE</scope>
    <source>
        <tissue evidence="6">Leaves</tissue>
    </source>
</reference>
<keyword evidence="3" id="KW-0732">Signal</keyword>
<keyword evidence="4" id="KW-1133">Transmembrane helix</keyword>
<keyword evidence="2" id="KW-0812">Transmembrane</keyword>
<name>A0A833X0T8_JUGRE</name>
<evidence type="ECO:0000313" key="6">
    <source>
        <dbReference type="EMBL" id="KAF5451631.1"/>
    </source>
</evidence>
<evidence type="ECO:0000256" key="5">
    <source>
        <dbReference type="ARBA" id="ARBA00023136"/>
    </source>
</evidence>